<reference evidence="1 2" key="1">
    <citation type="journal article" date="2021" name="Sci. Rep.">
        <title>The genome of the diatom Chaetoceros tenuissimus carries an ancient integrated fragment of an extant virus.</title>
        <authorList>
            <person name="Hongo Y."/>
            <person name="Kimura K."/>
            <person name="Takaki Y."/>
            <person name="Yoshida Y."/>
            <person name="Baba S."/>
            <person name="Kobayashi G."/>
            <person name="Nagasaki K."/>
            <person name="Hano T."/>
            <person name="Tomaru Y."/>
        </authorList>
    </citation>
    <scope>NUCLEOTIDE SEQUENCE [LARGE SCALE GENOMIC DNA]</scope>
    <source>
        <strain evidence="1 2">NIES-3715</strain>
    </source>
</reference>
<evidence type="ECO:0008006" key="3">
    <source>
        <dbReference type="Google" id="ProtNLM"/>
    </source>
</evidence>
<dbReference type="InterPro" id="IPR026906">
    <property type="entry name" value="LRR_5"/>
</dbReference>
<gene>
    <name evidence="1" type="ORF">CTEN210_12963</name>
</gene>
<evidence type="ECO:0000313" key="1">
    <source>
        <dbReference type="EMBL" id="GFH56487.1"/>
    </source>
</evidence>
<name>A0AAD3D257_9STRA</name>
<accession>A0AAD3D257</accession>
<evidence type="ECO:0000313" key="2">
    <source>
        <dbReference type="Proteomes" id="UP001054902"/>
    </source>
</evidence>
<proteinExistence type="predicted"/>
<comment type="caution">
    <text evidence="1">The sequence shown here is derived from an EMBL/GenBank/DDBJ whole genome shotgun (WGS) entry which is preliminary data.</text>
</comment>
<dbReference type="Pfam" id="PF13306">
    <property type="entry name" value="LRR_5"/>
    <property type="match status" value="1"/>
</dbReference>
<protein>
    <recommendedName>
        <fullName evidence="3">Leucine-rich repeat domain-containing protein</fullName>
    </recommendedName>
</protein>
<dbReference type="Proteomes" id="UP001054902">
    <property type="component" value="Unassembled WGS sequence"/>
</dbReference>
<dbReference type="InterPro" id="IPR032675">
    <property type="entry name" value="LRR_dom_sf"/>
</dbReference>
<sequence length="287" mass="33454">MRTDIVDGLLTLFYDGSDKLFKSKFHVEEALLIVDPRTTNMTAEEMFDELSDECQQYFRERHSWEQVIIEEGVTNIPGRVFLECRNIKRVIMADTVISIGSCAFKLCRKLVFFKPSINLKYIGRRAFLNCNLSSVFIPPSCQEVGPEAFAYNRDLTIFSVSEHTELHWNFLHSTNLMKKSRFGAITTGEYNLPYNYDDALHANLHGEIQEWIRNCNDDEHYSLHRACSAVYPLKEDIYRIIDEKGLKAFKTKNALGITPSQYLRENPFTDFSEIDILRLYFSKKLHF</sequence>
<dbReference type="EMBL" id="BLLK01000052">
    <property type="protein sequence ID" value="GFH56487.1"/>
    <property type="molecule type" value="Genomic_DNA"/>
</dbReference>
<dbReference type="Gene3D" id="3.80.10.10">
    <property type="entry name" value="Ribonuclease Inhibitor"/>
    <property type="match status" value="1"/>
</dbReference>
<keyword evidence="2" id="KW-1185">Reference proteome</keyword>
<dbReference type="AlphaFoldDB" id="A0AAD3D257"/>
<organism evidence="1 2">
    <name type="scientific">Chaetoceros tenuissimus</name>
    <dbReference type="NCBI Taxonomy" id="426638"/>
    <lineage>
        <taxon>Eukaryota</taxon>
        <taxon>Sar</taxon>
        <taxon>Stramenopiles</taxon>
        <taxon>Ochrophyta</taxon>
        <taxon>Bacillariophyta</taxon>
        <taxon>Coscinodiscophyceae</taxon>
        <taxon>Chaetocerotophycidae</taxon>
        <taxon>Chaetocerotales</taxon>
        <taxon>Chaetocerotaceae</taxon>
        <taxon>Chaetoceros</taxon>
    </lineage>
</organism>